<evidence type="ECO:0000313" key="10">
    <source>
        <dbReference type="Proteomes" id="UP000057043"/>
    </source>
</evidence>
<dbReference type="SUPFAM" id="SSF53335">
    <property type="entry name" value="S-adenosyl-L-methionine-dependent methyltransferases"/>
    <property type="match status" value="1"/>
</dbReference>
<dbReference type="InterPro" id="IPR002877">
    <property type="entry name" value="RNA_MeTrfase_FtsJ_dom"/>
</dbReference>
<organism evidence="7 10">
    <name type="scientific">Methanothrix harundinacea</name>
    <dbReference type="NCBI Taxonomy" id="301375"/>
    <lineage>
        <taxon>Archaea</taxon>
        <taxon>Methanobacteriati</taxon>
        <taxon>Methanobacteriota</taxon>
        <taxon>Stenosarchaea group</taxon>
        <taxon>Methanomicrobia</taxon>
        <taxon>Methanotrichales</taxon>
        <taxon>Methanotrichaceae</taxon>
        <taxon>Methanothrix</taxon>
    </lineage>
</organism>
<dbReference type="Pfam" id="PF01728">
    <property type="entry name" value="FtsJ"/>
    <property type="match status" value="1"/>
</dbReference>
<accession>A0A117LG90</accession>
<dbReference type="GO" id="GO:0005737">
    <property type="term" value="C:cytoplasm"/>
    <property type="evidence" value="ECO:0007669"/>
    <property type="project" value="UniProtKB-SubCell"/>
</dbReference>
<evidence type="ECO:0000313" key="9">
    <source>
        <dbReference type="Proteomes" id="UP000053961"/>
    </source>
</evidence>
<comment type="similarity">
    <text evidence="5">Belongs to the class I-like SAM-binding methyltransferase superfamily. RNA methyltransferase RlmE family.</text>
</comment>
<comment type="function">
    <text evidence="5">Specifically methylates the uridine in position 2552 of 23S rRNA at the 2'-O position of the ribose in the fully assembled 50S ribosomal subunit.</text>
</comment>
<dbReference type="Gene3D" id="3.40.50.150">
    <property type="entry name" value="Vaccinia Virus protein VP39"/>
    <property type="match status" value="1"/>
</dbReference>
<comment type="caution">
    <text evidence="7">The sequence shown here is derived from an EMBL/GenBank/DDBJ whole genome shotgun (WGS) entry which is preliminary data.</text>
</comment>
<evidence type="ECO:0000256" key="5">
    <source>
        <dbReference type="HAMAP-Rule" id="MF_01547"/>
    </source>
</evidence>
<comment type="subcellular location">
    <subcellularLocation>
        <location evidence="5">Cytoplasm</location>
    </subcellularLocation>
</comment>
<dbReference type="InterPro" id="IPR015507">
    <property type="entry name" value="rRNA-MeTfrase_E"/>
</dbReference>
<dbReference type="GO" id="GO:0008650">
    <property type="term" value="F:rRNA (uridine-2'-O-)-methyltransferase activity"/>
    <property type="evidence" value="ECO:0007669"/>
    <property type="project" value="UniProtKB-UniRule"/>
</dbReference>
<dbReference type="Gene3D" id="2.40.50.140">
    <property type="entry name" value="Nucleic acid-binding proteins"/>
    <property type="match status" value="1"/>
</dbReference>
<feature type="binding site" evidence="5">
    <location>
        <position position="53"/>
    </location>
    <ligand>
        <name>S-adenosyl-L-methionine</name>
        <dbReference type="ChEBI" id="CHEBI:59789"/>
    </ligand>
</feature>
<reference evidence="9 10" key="2">
    <citation type="journal article" date="2015" name="MBio">
        <title>Genome-Resolved Metagenomic Analysis Reveals Roles for Candidate Phyla and Other Microbial Community Members in Biogeochemical Transformations in Oil Reservoirs.</title>
        <authorList>
            <person name="Hu P."/>
            <person name="Tom L."/>
            <person name="Singh A."/>
            <person name="Thomas B.C."/>
            <person name="Baker B.J."/>
            <person name="Piceno Y.M."/>
            <person name="Andersen G.L."/>
            <person name="Banfield J.F."/>
        </authorList>
    </citation>
    <scope>NUCLEOTIDE SEQUENCE [LARGE SCALE GENOMIC DNA]</scope>
    <source>
        <strain evidence="7">57_489</strain>
    </source>
</reference>
<dbReference type="Proteomes" id="UP000053961">
    <property type="component" value="Unassembled WGS sequence"/>
</dbReference>
<keyword evidence="1 5" id="KW-0698">rRNA processing</keyword>
<feature type="active site" description="Proton acceptor" evidence="5">
    <location>
        <position position="149"/>
    </location>
</feature>
<gene>
    <name evidence="5" type="primary">rlmE</name>
    <name evidence="7" type="ORF">XD72_0007</name>
    <name evidence="8" type="ORF">XE07_0848</name>
</gene>
<keyword evidence="2 5" id="KW-0489">Methyltransferase</keyword>
<feature type="binding site" evidence="5">
    <location>
        <position position="69"/>
    </location>
    <ligand>
        <name>S-adenosyl-L-methionine</name>
        <dbReference type="ChEBI" id="CHEBI:59789"/>
    </ligand>
</feature>
<feature type="binding site" evidence="5">
    <location>
        <position position="85"/>
    </location>
    <ligand>
        <name>S-adenosyl-L-methionine</name>
        <dbReference type="ChEBI" id="CHEBI:59789"/>
    </ligand>
</feature>
<proteinExistence type="inferred from homology"/>
<name>A0A117LG90_9EURY</name>
<sequence>MMARDRKDYFYRKAKSEGYRARSAFKLQQINKRFRLIRRGDAVLDLGAAPGGWLQVAKEISGGRVVGVDLLPIEPIDGVTTIKADITAPETLELMTEALGGKANVVICDAAPNLSGNWTLDHARSIDLSSSALRVAKEVLEPGGNFLVKVFQGDTFLDFLSEVRENFRRAQAHSPAASRKESAEMYVVGQGFFLPPVKVGDVLDLEIVGIGKSGDGIAEVEGFKVFVPGASVGDRVHVRIRSIRSGHAVGAVEAPEALE</sequence>
<protein>
    <recommendedName>
        <fullName evidence="5">Ribosomal RNA large subunit methyltransferase E</fullName>
        <ecNumber evidence="5">2.1.1.166</ecNumber>
    </recommendedName>
    <alternativeName>
        <fullName evidence="5">23S rRNA Um2552 methyltransferase</fullName>
    </alternativeName>
    <alternativeName>
        <fullName evidence="5">rRNA (uridine-2'-O-)-methyltransferase</fullName>
    </alternativeName>
</protein>
<reference evidence="8" key="1">
    <citation type="journal article" date="2015" name="MBio">
        <title>Genome-resolved metagenomic analysis reveals roles for candidate phyla and other microbial community members in biogeochemical transformations in oil reservoirs.</title>
        <authorList>
            <person name="Hu P."/>
            <person name="Tom L."/>
            <person name="Singh A."/>
            <person name="Thomas B.C."/>
            <person name="Baker B.J."/>
            <person name="Piceno Y.M."/>
            <person name="Andersen G.L."/>
            <person name="Banfield J.F."/>
        </authorList>
    </citation>
    <scope>NUCLEOTIDE SEQUENCE [LARGE SCALE GENOMIC DNA]</scope>
    <source>
        <strain evidence="8">56_747</strain>
    </source>
</reference>
<dbReference type="EMBL" id="LGHB01000008">
    <property type="protein sequence ID" value="KUK96762.1"/>
    <property type="molecule type" value="Genomic_DNA"/>
</dbReference>
<dbReference type="Pfam" id="PF01938">
    <property type="entry name" value="TRAM"/>
    <property type="match status" value="1"/>
</dbReference>
<dbReference type="InterPro" id="IPR050082">
    <property type="entry name" value="RNA_methyltr_RlmE"/>
</dbReference>
<keyword evidence="5" id="KW-0963">Cytoplasm</keyword>
<evidence type="ECO:0000259" key="6">
    <source>
        <dbReference type="PROSITE" id="PS50926"/>
    </source>
</evidence>
<keyword evidence="3 5" id="KW-0808">Transferase</keyword>
<feature type="binding site" evidence="5">
    <location>
        <position position="51"/>
    </location>
    <ligand>
        <name>S-adenosyl-L-methionine</name>
        <dbReference type="ChEBI" id="CHEBI:59789"/>
    </ligand>
</feature>
<dbReference type="Proteomes" id="UP000057043">
    <property type="component" value="Unassembled WGS sequence"/>
</dbReference>
<dbReference type="InterPro" id="IPR029063">
    <property type="entry name" value="SAM-dependent_MTases_sf"/>
</dbReference>
<dbReference type="PANTHER" id="PTHR10920:SF13">
    <property type="entry name" value="PRE-RRNA 2'-O-RIBOSE RNA METHYLTRANSFERASE FTSJ3"/>
    <property type="match status" value="1"/>
</dbReference>
<dbReference type="EC" id="2.1.1.166" evidence="5"/>
<evidence type="ECO:0000256" key="4">
    <source>
        <dbReference type="ARBA" id="ARBA00022691"/>
    </source>
</evidence>
<dbReference type="InterPro" id="IPR012340">
    <property type="entry name" value="NA-bd_OB-fold"/>
</dbReference>
<evidence type="ECO:0000313" key="7">
    <source>
        <dbReference type="EMBL" id="KUK45533.1"/>
    </source>
</evidence>
<dbReference type="InterPro" id="IPR002792">
    <property type="entry name" value="TRAM_dom"/>
</dbReference>
<dbReference type="SUPFAM" id="SSF50249">
    <property type="entry name" value="Nucleic acid-binding proteins"/>
    <property type="match status" value="1"/>
</dbReference>
<feature type="binding site" evidence="5">
    <location>
        <position position="109"/>
    </location>
    <ligand>
        <name>S-adenosyl-L-methionine</name>
        <dbReference type="ChEBI" id="CHEBI:59789"/>
    </ligand>
</feature>
<feature type="domain" description="TRAM" evidence="6">
    <location>
        <begin position="196"/>
        <end position="254"/>
    </location>
</feature>
<dbReference type="AlphaFoldDB" id="A0A117LG90"/>
<dbReference type="HAMAP" id="MF_01547">
    <property type="entry name" value="RNA_methyltr_E"/>
    <property type="match status" value="1"/>
</dbReference>
<evidence type="ECO:0000313" key="8">
    <source>
        <dbReference type="EMBL" id="KUK96762.1"/>
    </source>
</evidence>
<comment type="catalytic activity">
    <reaction evidence="5">
        <text>uridine(2552) in 23S rRNA + S-adenosyl-L-methionine = 2'-O-methyluridine(2552) in 23S rRNA + S-adenosyl-L-homocysteine + H(+)</text>
        <dbReference type="Rhea" id="RHEA:42720"/>
        <dbReference type="Rhea" id="RHEA-COMP:10202"/>
        <dbReference type="Rhea" id="RHEA-COMP:10203"/>
        <dbReference type="ChEBI" id="CHEBI:15378"/>
        <dbReference type="ChEBI" id="CHEBI:57856"/>
        <dbReference type="ChEBI" id="CHEBI:59789"/>
        <dbReference type="ChEBI" id="CHEBI:65315"/>
        <dbReference type="ChEBI" id="CHEBI:74478"/>
        <dbReference type="EC" id="2.1.1.166"/>
    </reaction>
</comment>
<dbReference type="EMBL" id="LGFT01000001">
    <property type="protein sequence ID" value="KUK45533.1"/>
    <property type="molecule type" value="Genomic_DNA"/>
</dbReference>
<keyword evidence="4 5" id="KW-0949">S-adenosyl-L-methionine</keyword>
<evidence type="ECO:0000256" key="3">
    <source>
        <dbReference type="ARBA" id="ARBA00022679"/>
    </source>
</evidence>
<dbReference type="PATRIC" id="fig|301375.6.peg.2188"/>
<evidence type="ECO:0000256" key="1">
    <source>
        <dbReference type="ARBA" id="ARBA00022552"/>
    </source>
</evidence>
<evidence type="ECO:0000256" key="2">
    <source>
        <dbReference type="ARBA" id="ARBA00022603"/>
    </source>
</evidence>
<dbReference type="PROSITE" id="PS50926">
    <property type="entry name" value="TRAM"/>
    <property type="match status" value="1"/>
</dbReference>
<dbReference type="PANTHER" id="PTHR10920">
    <property type="entry name" value="RIBOSOMAL RNA METHYLTRANSFERASE"/>
    <property type="match status" value="1"/>
</dbReference>